<keyword evidence="1" id="KW-0547">Nucleotide-binding</keyword>
<dbReference type="HOGENOM" id="CLU_2645022_0_0_1"/>
<dbReference type="SUPFAM" id="SSF52540">
    <property type="entry name" value="P-loop containing nucleoside triphosphate hydrolases"/>
    <property type="match status" value="1"/>
</dbReference>
<evidence type="ECO:0000256" key="1">
    <source>
        <dbReference type="ARBA" id="ARBA00022741"/>
    </source>
</evidence>
<proteinExistence type="predicted"/>
<dbReference type="Proteomes" id="UP000000305">
    <property type="component" value="Unassembled WGS sequence"/>
</dbReference>
<evidence type="ECO:0000313" key="3">
    <source>
        <dbReference type="EMBL" id="EFX62362.1"/>
    </source>
</evidence>
<evidence type="ECO:0000256" key="2">
    <source>
        <dbReference type="ARBA" id="ARBA00022840"/>
    </source>
</evidence>
<keyword evidence="2" id="KW-0067">ATP-binding</keyword>
<name>E9I0W9_DAPPU</name>
<dbReference type="STRING" id="6669.E9I0W9"/>
<dbReference type="OMA" id="LAQCCAN"/>
<feature type="non-terminal residue" evidence="3">
    <location>
        <position position="77"/>
    </location>
</feature>
<keyword evidence="4" id="KW-1185">Reference proteome</keyword>
<dbReference type="PANTHER" id="PTHR24223">
    <property type="entry name" value="ATP-BINDING CASSETTE SUB-FAMILY C"/>
    <property type="match status" value="1"/>
</dbReference>
<dbReference type="PANTHER" id="PTHR24223:SF330">
    <property type="entry name" value="ATP-BINDING CASSETTE SUB-FAMILY C MEMBER 10"/>
    <property type="match status" value="1"/>
</dbReference>
<sequence>RLAIIPQDLFIFSGIVRENLNPIGQYSDRQLWKSLESCHMRETVARWPIGLSTDVQERGRLFSVGQKQLLCLARALL</sequence>
<dbReference type="AlphaFoldDB" id="E9I0W9"/>
<evidence type="ECO:0000313" key="4">
    <source>
        <dbReference type="Proteomes" id="UP000000305"/>
    </source>
</evidence>
<feature type="non-terminal residue" evidence="3">
    <location>
        <position position="1"/>
    </location>
</feature>
<gene>
    <name evidence="3" type="ORF">DAPPUDRAFT_18536</name>
</gene>
<dbReference type="GO" id="GO:0005524">
    <property type="term" value="F:ATP binding"/>
    <property type="evidence" value="ECO:0007669"/>
    <property type="project" value="UniProtKB-KW"/>
</dbReference>
<dbReference type="InterPro" id="IPR027417">
    <property type="entry name" value="P-loop_NTPase"/>
</dbReference>
<accession>E9I0W9</accession>
<reference evidence="3 4" key="1">
    <citation type="journal article" date="2011" name="Science">
        <title>The ecoresponsive genome of Daphnia pulex.</title>
        <authorList>
            <person name="Colbourne J.K."/>
            <person name="Pfrender M.E."/>
            <person name="Gilbert D."/>
            <person name="Thomas W.K."/>
            <person name="Tucker A."/>
            <person name="Oakley T.H."/>
            <person name="Tokishita S."/>
            <person name="Aerts A."/>
            <person name="Arnold G.J."/>
            <person name="Basu M.K."/>
            <person name="Bauer D.J."/>
            <person name="Caceres C.E."/>
            <person name="Carmel L."/>
            <person name="Casola C."/>
            <person name="Choi J.H."/>
            <person name="Detter J.C."/>
            <person name="Dong Q."/>
            <person name="Dusheyko S."/>
            <person name="Eads B.D."/>
            <person name="Frohlich T."/>
            <person name="Geiler-Samerotte K.A."/>
            <person name="Gerlach D."/>
            <person name="Hatcher P."/>
            <person name="Jogdeo S."/>
            <person name="Krijgsveld J."/>
            <person name="Kriventseva E.V."/>
            <person name="Kultz D."/>
            <person name="Laforsch C."/>
            <person name="Lindquist E."/>
            <person name="Lopez J."/>
            <person name="Manak J.R."/>
            <person name="Muller J."/>
            <person name="Pangilinan J."/>
            <person name="Patwardhan R.P."/>
            <person name="Pitluck S."/>
            <person name="Pritham E.J."/>
            <person name="Rechtsteiner A."/>
            <person name="Rho M."/>
            <person name="Rogozin I.B."/>
            <person name="Sakarya O."/>
            <person name="Salamov A."/>
            <person name="Schaack S."/>
            <person name="Shapiro H."/>
            <person name="Shiga Y."/>
            <person name="Skalitzky C."/>
            <person name="Smith Z."/>
            <person name="Souvorov A."/>
            <person name="Sung W."/>
            <person name="Tang Z."/>
            <person name="Tsuchiya D."/>
            <person name="Tu H."/>
            <person name="Vos H."/>
            <person name="Wang M."/>
            <person name="Wolf Y.I."/>
            <person name="Yamagata H."/>
            <person name="Yamada T."/>
            <person name="Ye Y."/>
            <person name="Shaw J.R."/>
            <person name="Andrews J."/>
            <person name="Crease T.J."/>
            <person name="Tang H."/>
            <person name="Lucas S.M."/>
            <person name="Robertson H.M."/>
            <person name="Bork P."/>
            <person name="Koonin E.V."/>
            <person name="Zdobnov E.M."/>
            <person name="Grigoriev I.V."/>
            <person name="Lynch M."/>
            <person name="Boore J.L."/>
        </authorList>
    </citation>
    <scope>NUCLEOTIDE SEQUENCE [LARGE SCALE GENOMIC DNA]</scope>
</reference>
<dbReference type="PhylomeDB" id="E9I0W9"/>
<protein>
    <submittedName>
        <fullName evidence="3">Uncharacterized protein</fullName>
    </submittedName>
</protein>
<organism evidence="3 4">
    <name type="scientific">Daphnia pulex</name>
    <name type="common">Water flea</name>
    <dbReference type="NCBI Taxonomy" id="6669"/>
    <lineage>
        <taxon>Eukaryota</taxon>
        <taxon>Metazoa</taxon>
        <taxon>Ecdysozoa</taxon>
        <taxon>Arthropoda</taxon>
        <taxon>Crustacea</taxon>
        <taxon>Branchiopoda</taxon>
        <taxon>Diplostraca</taxon>
        <taxon>Cladocera</taxon>
        <taxon>Anomopoda</taxon>
        <taxon>Daphniidae</taxon>
        <taxon>Daphnia</taxon>
    </lineage>
</organism>
<dbReference type="EMBL" id="GL733644">
    <property type="protein sequence ID" value="EFX62362.1"/>
    <property type="molecule type" value="Genomic_DNA"/>
</dbReference>
<dbReference type="KEGG" id="dpx:DAPPUDRAFT_18536"/>
<dbReference type="eggNOG" id="KOG0054">
    <property type="taxonomic scope" value="Eukaryota"/>
</dbReference>
<dbReference type="InterPro" id="IPR050173">
    <property type="entry name" value="ABC_transporter_C-like"/>
</dbReference>
<dbReference type="InParanoid" id="E9I0W9"/>
<dbReference type="Gene3D" id="3.40.50.300">
    <property type="entry name" value="P-loop containing nucleotide triphosphate hydrolases"/>
    <property type="match status" value="1"/>
</dbReference>
<dbReference type="OrthoDB" id="7594166at2759"/>